<dbReference type="InterPro" id="IPR001611">
    <property type="entry name" value="Leu-rich_rpt"/>
</dbReference>
<keyword evidence="3" id="KW-0677">Repeat</keyword>
<evidence type="ECO:0000313" key="7">
    <source>
        <dbReference type="EMBL" id="KAG8183463.1"/>
    </source>
</evidence>
<dbReference type="PANTHER" id="PTHR24366:SF96">
    <property type="entry name" value="LEUCINE RICH REPEAT CONTAINING 53"/>
    <property type="match status" value="1"/>
</dbReference>
<gene>
    <name evidence="7" type="ORF">JTE90_002845</name>
</gene>
<evidence type="ECO:0000256" key="2">
    <source>
        <dbReference type="ARBA" id="ARBA00022729"/>
    </source>
</evidence>
<comment type="caution">
    <text evidence="7">The sequence shown here is derived from an EMBL/GenBank/DDBJ whole genome shotgun (WGS) entry which is preliminary data.</text>
</comment>
<dbReference type="InterPro" id="IPR000483">
    <property type="entry name" value="Cys-rich_flank_reg_C"/>
</dbReference>
<evidence type="ECO:0000313" key="8">
    <source>
        <dbReference type="Proteomes" id="UP000827092"/>
    </source>
</evidence>
<dbReference type="PROSITE" id="PS51450">
    <property type="entry name" value="LRR"/>
    <property type="match status" value="1"/>
</dbReference>
<evidence type="ECO:0000256" key="5">
    <source>
        <dbReference type="SAM" id="SignalP"/>
    </source>
</evidence>
<feature type="chain" id="PRO_5043630524" description="LRRCT domain-containing protein" evidence="5">
    <location>
        <begin position="24"/>
        <end position="669"/>
    </location>
</feature>
<evidence type="ECO:0000256" key="3">
    <source>
        <dbReference type="ARBA" id="ARBA00022737"/>
    </source>
</evidence>
<dbReference type="SMART" id="SM00369">
    <property type="entry name" value="LRR_TYP"/>
    <property type="match status" value="6"/>
</dbReference>
<dbReference type="InterPro" id="IPR003591">
    <property type="entry name" value="Leu-rich_rpt_typical-subtyp"/>
</dbReference>
<name>A0AAV6UIG5_9ARAC</name>
<keyword evidence="1" id="KW-0433">Leucine-rich repeat</keyword>
<dbReference type="AlphaFoldDB" id="A0AAV6UIG5"/>
<reference evidence="7 8" key="1">
    <citation type="journal article" date="2022" name="Nat. Ecol. Evol.">
        <title>A masculinizing supergene underlies an exaggerated male reproductive morph in a spider.</title>
        <authorList>
            <person name="Hendrickx F."/>
            <person name="De Corte Z."/>
            <person name="Sonet G."/>
            <person name="Van Belleghem S.M."/>
            <person name="Kostlbacher S."/>
            <person name="Vangestel C."/>
        </authorList>
    </citation>
    <scope>NUCLEOTIDE SEQUENCE [LARGE SCALE GENOMIC DNA]</scope>
    <source>
        <strain evidence="7">W744_W776</strain>
    </source>
</reference>
<dbReference type="SUPFAM" id="SSF52058">
    <property type="entry name" value="L domain-like"/>
    <property type="match status" value="1"/>
</dbReference>
<accession>A0AAV6UIG5</accession>
<evidence type="ECO:0000256" key="4">
    <source>
        <dbReference type="SAM" id="Phobius"/>
    </source>
</evidence>
<keyword evidence="4" id="KW-0472">Membrane</keyword>
<keyword evidence="2 5" id="KW-0732">Signal</keyword>
<feature type="domain" description="LRRCT" evidence="6">
    <location>
        <begin position="423"/>
        <end position="482"/>
    </location>
</feature>
<keyword evidence="4" id="KW-0812">Transmembrane</keyword>
<proteinExistence type="predicted"/>
<dbReference type="SMART" id="SM00082">
    <property type="entry name" value="LRRCT"/>
    <property type="match status" value="1"/>
</dbReference>
<keyword evidence="8" id="KW-1185">Reference proteome</keyword>
<dbReference type="Pfam" id="PF13855">
    <property type="entry name" value="LRR_8"/>
    <property type="match status" value="1"/>
</dbReference>
<organism evidence="7 8">
    <name type="scientific">Oedothorax gibbosus</name>
    <dbReference type="NCBI Taxonomy" id="931172"/>
    <lineage>
        <taxon>Eukaryota</taxon>
        <taxon>Metazoa</taxon>
        <taxon>Ecdysozoa</taxon>
        <taxon>Arthropoda</taxon>
        <taxon>Chelicerata</taxon>
        <taxon>Arachnida</taxon>
        <taxon>Araneae</taxon>
        <taxon>Araneomorphae</taxon>
        <taxon>Entelegynae</taxon>
        <taxon>Araneoidea</taxon>
        <taxon>Linyphiidae</taxon>
        <taxon>Erigoninae</taxon>
        <taxon>Oedothorax</taxon>
    </lineage>
</organism>
<evidence type="ECO:0000256" key="1">
    <source>
        <dbReference type="ARBA" id="ARBA00022614"/>
    </source>
</evidence>
<evidence type="ECO:0000259" key="6">
    <source>
        <dbReference type="SMART" id="SM00082"/>
    </source>
</evidence>
<dbReference type="PANTHER" id="PTHR24366">
    <property type="entry name" value="IG(IMMUNOGLOBULIN) AND LRR(LEUCINE RICH REPEAT) DOMAINS"/>
    <property type="match status" value="1"/>
</dbReference>
<dbReference type="InterPro" id="IPR032675">
    <property type="entry name" value="LRR_dom_sf"/>
</dbReference>
<dbReference type="Proteomes" id="UP000827092">
    <property type="component" value="Unassembled WGS sequence"/>
</dbReference>
<feature type="signal peptide" evidence="5">
    <location>
        <begin position="1"/>
        <end position="23"/>
    </location>
</feature>
<feature type="transmembrane region" description="Helical" evidence="4">
    <location>
        <begin position="549"/>
        <end position="571"/>
    </location>
</feature>
<protein>
    <recommendedName>
        <fullName evidence="6">LRRCT domain-containing protein</fullName>
    </recommendedName>
</protein>
<dbReference type="EMBL" id="JAFNEN010000416">
    <property type="protein sequence ID" value="KAG8183463.1"/>
    <property type="molecule type" value="Genomic_DNA"/>
</dbReference>
<sequence length="669" mass="75185">MMTFKFTLLIFIYFLSSTYICCTQLPLSNETSCFQQTPSINLPCLCSKDENNGTNVNCNGVTFLGDFPVLPHRYKIHSFSQSGSGLQSLEAQLFTASDIPLKKLEFSNNLLRRITERTFDGIEDTLLEINLAHNKLGDQLNSLFSTGEFLRLTQLLKLDLSGNEIKEFQAGVFNGLVNLQELRLENNFVITIPRSTLQSLKSLKSLHLQANYILDVGVHSFPNLTSLQFLNLSSNDIMEVQGEAFESLPNLETLVLSNNQIQTLNRGFLQDLTDMNCDSLRTLPRLRKLKLYGFQYLQQLDVKQCLQNLTSLDHLEIEMKDLFLKDQLQSVFSPKLDSLAVSGRRLRSISSSAFAGMLSPVIKIQIMETSIDTFTDKIFLPLPLSSKIEFDIPNNKIQRPTPEILSLLDNKQVDITVNGMGKNPIKCDCNIQSLWHWLQDKENSSFSHHQGYGMLSTLTCSEPYALQNRRVRDLKLNNFVCNENSSFESKDTTLDTSTLSTTLIIKETTVSREHPFIIFEQPVTKTPSVPTSINSASETRSTLTKVDTMIIGIVAGVVAFVCILIIIICIIRLRNSHPLYTAGPLAGPLAFRAQGKCTCLKPPPNNCTCYPMYPLPNAGRPPLLTNSMHKMLPPSMPHQPDFLTLSGHSGRLRNTPYYVTYPDSDNENK</sequence>
<dbReference type="Gene3D" id="3.80.10.10">
    <property type="entry name" value="Ribonuclease Inhibitor"/>
    <property type="match status" value="2"/>
</dbReference>
<keyword evidence="4" id="KW-1133">Transmembrane helix</keyword>